<dbReference type="Gene3D" id="2.70.70.10">
    <property type="entry name" value="Glucose Permease (Domain IIA)"/>
    <property type="match status" value="1"/>
</dbReference>
<dbReference type="CDD" id="cd12797">
    <property type="entry name" value="M23_peptidase"/>
    <property type="match status" value="1"/>
</dbReference>
<evidence type="ECO:0000256" key="2">
    <source>
        <dbReference type="ARBA" id="ARBA00022670"/>
    </source>
</evidence>
<feature type="signal peptide" evidence="8">
    <location>
        <begin position="1"/>
        <end position="19"/>
    </location>
</feature>
<organism evidence="10 11">
    <name type="scientific">Luteimonas vadosa</name>
    <dbReference type="NCBI Taxonomy" id="1165507"/>
    <lineage>
        <taxon>Bacteria</taxon>
        <taxon>Pseudomonadati</taxon>
        <taxon>Pseudomonadota</taxon>
        <taxon>Gammaproteobacteria</taxon>
        <taxon>Lysobacterales</taxon>
        <taxon>Lysobacteraceae</taxon>
        <taxon>Luteimonas</taxon>
    </lineage>
</organism>
<evidence type="ECO:0000259" key="9">
    <source>
        <dbReference type="Pfam" id="PF01551"/>
    </source>
</evidence>
<protein>
    <submittedName>
        <fullName evidence="10">M23 family metallopeptidase</fullName>
    </submittedName>
</protein>
<feature type="chain" id="PRO_5045479727" evidence="8">
    <location>
        <begin position="20"/>
        <end position="233"/>
    </location>
</feature>
<name>A0ABP9DSV3_9GAMM</name>
<dbReference type="InterPro" id="IPR011055">
    <property type="entry name" value="Dup_hybrid_motif"/>
</dbReference>
<dbReference type="InterPro" id="IPR050570">
    <property type="entry name" value="Cell_wall_metabolism_enzyme"/>
</dbReference>
<reference evidence="11" key="1">
    <citation type="journal article" date="2019" name="Int. J. Syst. Evol. Microbiol.">
        <title>The Global Catalogue of Microorganisms (GCM) 10K type strain sequencing project: providing services to taxonomists for standard genome sequencing and annotation.</title>
        <authorList>
            <consortium name="The Broad Institute Genomics Platform"/>
            <consortium name="The Broad Institute Genome Sequencing Center for Infectious Disease"/>
            <person name="Wu L."/>
            <person name="Ma J."/>
        </authorList>
    </citation>
    <scope>NUCLEOTIDE SEQUENCE [LARGE SCALE GENOMIC DNA]</scope>
    <source>
        <strain evidence="11">JCM 18392</strain>
    </source>
</reference>
<dbReference type="InterPro" id="IPR016047">
    <property type="entry name" value="M23ase_b-sheet_dom"/>
</dbReference>
<feature type="region of interest" description="Disordered" evidence="7">
    <location>
        <begin position="49"/>
        <end position="80"/>
    </location>
</feature>
<evidence type="ECO:0000313" key="10">
    <source>
        <dbReference type="EMBL" id="GAA4858772.1"/>
    </source>
</evidence>
<sequence length="233" mass="24741">MLKTLAGLLFAALALAALAFLAWNQGAVRPVATGSAEQPTIAVPDAGAVATEDTHRPRIPAAPAPQARSEGPPQGVAHPVPKPIARPVPSAAGLVIPVAGITAAQLSDTYTDARGSERTHEAMDIMAPTGTPVLAVADGHVEKLFDSDRGGLTIYQFEPSGRYCYYYAHLQRYAPRLREGQEIKRGQVIGYVGSTGNADPNAPHLHFAVFLLGPEREWWRGTPVNPYPLLGGR</sequence>
<proteinExistence type="predicted"/>
<evidence type="ECO:0000313" key="11">
    <source>
        <dbReference type="Proteomes" id="UP001501323"/>
    </source>
</evidence>
<dbReference type="SUPFAM" id="SSF51261">
    <property type="entry name" value="Duplicated hybrid motif"/>
    <property type="match status" value="1"/>
</dbReference>
<keyword evidence="6" id="KW-0482">Metalloprotease</keyword>
<evidence type="ECO:0000256" key="4">
    <source>
        <dbReference type="ARBA" id="ARBA00022801"/>
    </source>
</evidence>
<dbReference type="EMBL" id="BAABJY010000001">
    <property type="protein sequence ID" value="GAA4858772.1"/>
    <property type="molecule type" value="Genomic_DNA"/>
</dbReference>
<dbReference type="Pfam" id="PF01551">
    <property type="entry name" value="Peptidase_M23"/>
    <property type="match status" value="1"/>
</dbReference>
<keyword evidence="3" id="KW-0479">Metal-binding</keyword>
<comment type="caution">
    <text evidence="10">The sequence shown here is derived from an EMBL/GenBank/DDBJ whole genome shotgun (WGS) entry which is preliminary data.</text>
</comment>
<keyword evidence="11" id="KW-1185">Reference proteome</keyword>
<keyword evidence="8" id="KW-0732">Signal</keyword>
<evidence type="ECO:0000256" key="3">
    <source>
        <dbReference type="ARBA" id="ARBA00022723"/>
    </source>
</evidence>
<evidence type="ECO:0000256" key="7">
    <source>
        <dbReference type="SAM" id="MobiDB-lite"/>
    </source>
</evidence>
<accession>A0ABP9DSV3</accession>
<keyword evidence="2" id="KW-0645">Protease</keyword>
<evidence type="ECO:0000256" key="8">
    <source>
        <dbReference type="SAM" id="SignalP"/>
    </source>
</evidence>
<evidence type="ECO:0000256" key="6">
    <source>
        <dbReference type="ARBA" id="ARBA00023049"/>
    </source>
</evidence>
<comment type="cofactor">
    <cofactor evidence="1">
        <name>Zn(2+)</name>
        <dbReference type="ChEBI" id="CHEBI:29105"/>
    </cofactor>
</comment>
<dbReference type="PANTHER" id="PTHR21666:SF288">
    <property type="entry name" value="CELL DIVISION PROTEIN YTFB"/>
    <property type="match status" value="1"/>
</dbReference>
<feature type="compositionally biased region" description="Low complexity" evidence="7">
    <location>
        <begin position="59"/>
        <end position="68"/>
    </location>
</feature>
<keyword evidence="5" id="KW-0862">Zinc</keyword>
<evidence type="ECO:0000256" key="5">
    <source>
        <dbReference type="ARBA" id="ARBA00022833"/>
    </source>
</evidence>
<keyword evidence="4" id="KW-0378">Hydrolase</keyword>
<dbReference type="Proteomes" id="UP001501323">
    <property type="component" value="Unassembled WGS sequence"/>
</dbReference>
<feature type="domain" description="M23ase beta-sheet core" evidence="9">
    <location>
        <begin position="119"/>
        <end position="211"/>
    </location>
</feature>
<dbReference type="PANTHER" id="PTHR21666">
    <property type="entry name" value="PEPTIDASE-RELATED"/>
    <property type="match status" value="1"/>
</dbReference>
<evidence type="ECO:0000256" key="1">
    <source>
        <dbReference type="ARBA" id="ARBA00001947"/>
    </source>
</evidence>
<gene>
    <name evidence="10" type="ORF">GCM10023332_08340</name>
</gene>